<proteinExistence type="predicted"/>
<keyword evidence="7" id="KW-0833">Ubl conjugation pathway</keyword>
<dbReference type="Pfam" id="PF01485">
    <property type="entry name" value="IBR"/>
    <property type="match status" value="2"/>
</dbReference>
<evidence type="ECO:0000256" key="7">
    <source>
        <dbReference type="ARBA" id="ARBA00022786"/>
    </source>
</evidence>
<evidence type="ECO:0000256" key="2">
    <source>
        <dbReference type="ARBA" id="ARBA00012251"/>
    </source>
</evidence>
<feature type="region of interest" description="Disordered" evidence="9">
    <location>
        <begin position="144"/>
        <end position="172"/>
    </location>
</feature>
<dbReference type="InterPro" id="IPR017907">
    <property type="entry name" value="Znf_RING_CS"/>
</dbReference>
<keyword evidence="6" id="KW-0863">Zinc-finger</keyword>
<evidence type="ECO:0000256" key="6">
    <source>
        <dbReference type="ARBA" id="ARBA00022771"/>
    </source>
</evidence>
<keyword evidence="12" id="KW-1185">Reference proteome</keyword>
<dbReference type="GeneID" id="70134706"/>
<comment type="caution">
    <text evidence="11">The sequence shown here is derived from an EMBL/GenBank/DDBJ whole genome shotgun (WGS) entry which is preliminary data.</text>
</comment>
<dbReference type="CDD" id="cd20335">
    <property type="entry name" value="BRcat_RBR"/>
    <property type="match status" value="1"/>
</dbReference>
<dbReference type="InterPro" id="IPR002867">
    <property type="entry name" value="IBR_dom"/>
</dbReference>
<gene>
    <name evidence="11" type="ORF">BKA67DRAFT_642953</name>
</gene>
<feature type="domain" description="RING-type" evidence="10">
    <location>
        <begin position="178"/>
        <end position="372"/>
    </location>
</feature>
<dbReference type="Gene3D" id="1.20.120.1750">
    <property type="match status" value="1"/>
</dbReference>
<evidence type="ECO:0000313" key="12">
    <source>
        <dbReference type="Proteomes" id="UP000758603"/>
    </source>
</evidence>
<dbReference type="SMART" id="SM00647">
    <property type="entry name" value="IBR"/>
    <property type="match status" value="2"/>
</dbReference>
<organism evidence="11 12">
    <name type="scientific">Truncatella angustata</name>
    <dbReference type="NCBI Taxonomy" id="152316"/>
    <lineage>
        <taxon>Eukaryota</taxon>
        <taxon>Fungi</taxon>
        <taxon>Dikarya</taxon>
        <taxon>Ascomycota</taxon>
        <taxon>Pezizomycotina</taxon>
        <taxon>Sordariomycetes</taxon>
        <taxon>Xylariomycetidae</taxon>
        <taxon>Amphisphaeriales</taxon>
        <taxon>Sporocadaceae</taxon>
        <taxon>Truncatella</taxon>
    </lineage>
</organism>
<dbReference type="PROSITE" id="PS51873">
    <property type="entry name" value="TRIAD"/>
    <property type="match status" value="1"/>
</dbReference>
<keyword evidence="3" id="KW-0808">Transferase</keyword>
<dbReference type="EC" id="2.3.2.31" evidence="2"/>
<dbReference type="EMBL" id="JAGPXC010000002">
    <property type="protein sequence ID" value="KAH6656874.1"/>
    <property type="molecule type" value="Genomic_DNA"/>
</dbReference>
<dbReference type="RefSeq" id="XP_045961108.1">
    <property type="nucleotide sequence ID" value="XM_046105815.1"/>
</dbReference>
<dbReference type="GO" id="GO:0016567">
    <property type="term" value="P:protein ubiquitination"/>
    <property type="evidence" value="ECO:0007669"/>
    <property type="project" value="InterPro"/>
</dbReference>
<dbReference type="PROSITE" id="PS00518">
    <property type="entry name" value="ZF_RING_1"/>
    <property type="match status" value="1"/>
</dbReference>
<dbReference type="GO" id="GO:0008270">
    <property type="term" value="F:zinc ion binding"/>
    <property type="evidence" value="ECO:0007669"/>
    <property type="project" value="UniProtKB-KW"/>
</dbReference>
<comment type="catalytic activity">
    <reaction evidence="1">
        <text>[E2 ubiquitin-conjugating enzyme]-S-ubiquitinyl-L-cysteine + [acceptor protein]-L-lysine = [E2 ubiquitin-conjugating enzyme]-L-cysteine + [acceptor protein]-N(6)-ubiquitinyl-L-lysine.</text>
        <dbReference type="EC" id="2.3.2.31"/>
    </reaction>
</comment>
<evidence type="ECO:0000256" key="9">
    <source>
        <dbReference type="SAM" id="MobiDB-lite"/>
    </source>
</evidence>
<sequence>MATIESHQATLLSIDDESLALILDLQQEDGEHFADSAKGKKREGELNDAELALQIYLEEIAGAASFALDRRMTRSIQMAIRDDADALNQVVNAENAAKDDRAMSIALSNGTNLANTNGSTANDLAEDMELIEKMSCIYVTGVHDENSEGESSEGQETNASDHAESSAWAASRPRRSTQKRECVSCGEHWFFTDVARAPCQHEYCRGCLRHLFEDAMVDESLFPPRCCKQPIPLNRNILFLPERVVILFREKSVEFSTPNRTYCHQKTCSAFVPPTGCANGIATCTLCAAQTCTTCKSERHSGDCPHDEALQEVITLAREVGWQRCRNCWTMVELNTGCNHMTCRCGSQFCYNCGIKWKECNCEQWDEHRLLERAEEIDARDHDRLAELVIGQPQEERRNTERRHQRLNRLMDNLRANHECDHDRWRGRPGPRVCEECNDEMPQFIYECRQCHILACRRYTMINTFGSTRYVIRYRGGYDTYLSFTTCHGVCSNFLVQVIPLAGLDKHMEFDLSIRQVYRGHVMW</sequence>
<evidence type="ECO:0000256" key="1">
    <source>
        <dbReference type="ARBA" id="ARBA00001798"/>
    </source>
</evidence>
<name>A0A9P8URG4_9PEZI</name>
<dbReference type="SUPFAM" id="SSF57850">
    <property type="entry name" value="RING/U-box"/>
    <property type="match status" value="2"/>
</dbReference>
<dbReference type="InterPro" id="IPR031127">
    <property type="entry name" value="E3_UB_ligase_RBR"/>
</dbReference>
<dbReference type="OrthoDB" id="10009520at2759"/>
<evidence type="ECO:0000256" key="3">
    <source>
        <dbReference type="ARBA" id="ARBA00022679"/>
    </source>
</evidence>
<accession>A0A9P8URG4</accession>
<evidence type="ECO:0000259" key="10">
    <source>
        <dbReference type="PROSITE" id="PS51873"/>
    </source>
</evidence>
<evidence type="ECO:0000313" key="11">
    <source>
        <dbReference type="EMBL" id="KAH6656874.1"/>
    </source>
</evidence>
<dbReference type="InterPro" id="IPR044066">
    <property type="entry name" value="TRIAD_supradom"/>
</dbReference>
<evidence type="ECO:0000256" key="4">
    <source>
        <dbReference type="ARBA" id="ARBA00022723"/>
    </source>
</evidence>
<reference evidence="11" key="1">
    <citation type="journal article" date="2021" name="Nat. Commun.">
        <title>Genetic determinants of endophytism in the Arabidopsis root mycobiome.</title>
        <authorList>
            <person name="Mesny F."/>
            <person name="Miyauchi S."/>
            <person name="Thiergart T."/>
            <person name="Pickel B."/>
            <person name="Atanasova L."/>
            <person name="Karlsson M."/>
            <person name="Huettel B."/>
            <person name="Barry K.W."/>
            <person name="Haridas S."/>
            <person name="Chen C."/>
            <person name="Bauer D."/>
            <person name="Andreopoulos W."/>
            <person name="Pangilinan J."/>
            <person name="LaButti K."/>
            <person name="Riley R."/>
            <person name="Lipzen A."/>
            <person name="Clum A."/>
            <person name="Drula E."/>
            <person name="Henrissat B."/>
            <person name="Kohler A."/>
            <person name="Grigoriev I.V."/>
            <person name="Martin F.M."/>
            <person name="Hacquard S."/>
        </authorList>
    </citation>
    <scope>NUCLEOTIDE SEQUENCE</scope>
    <source>
        <strain evidence="11">MPI-SDFR-AT-0073</strain>
    </source>
</reference>
<keyword evidence="4" id="KW-0479">Metal-binding</keyword>
<evidence type="ECO:0000256" key="8">
    <source>
        <dbReference type="ARBA" id="ARBA00022833"/>
    </source>
</evidence>
<dbReference type="CDD" id="cd22584">
    <property type="entry name" value="Rcat_RBR_unk"/>
    <property type="match status" value="1"/>
</dbReference>
<keyword evidence="5" id="KW-0677">Repeat</keyword>
<keyword evidence="8" id="KW-0862">Zinc</keyword>
<dbReference type="GO" id="GO:0061630">
    <property type="term" value="F:ubiquitin protein ligase activity"/>
    <property type="evidence" value="ECO:0007669"/>
    <property type="project" value="UniProtKB-EC"/>
</dbReference>
<evidence type="ECO:0000256" key="5">
    <source>
        <dbReference type="ARBA" id="ARBA00022737"/>
    </source>
</evidence>
<protein>
    <recommendedName>
        <fullName evidence="2">RBR-type E3 ubiquitin transferase</fullName>
        <ecNumber evidence="2">2.3.2.31</ecNumber>
    </recommendedName>
</protein>
<dbReference type="Proteomes" id="UP000758603">
    <property type="component" value="Unassembled WGS sequence"/>
</dbReference>
<dbReference type="AlphaFoldDB" id="A0A9P8URG4"/>
<dbReference type="PANTHER" id="PTHR11685">
    <property type="entry name" value="RBR FAMILY RING FINGER AND IBR DOMAIN-CONTAINING"/>
    <property type="match status" value="1"/>
</dbReference>